<dbReference type="Pfam" id="PF00561">
    <property type="entry name" value="Abhydrolase_1"/>
    <property type="match status" value="1"/>
</dbReference>
<keyword evidence="3" id="KW-0472">Membrane</keyword>
<dbReference type="InParanoid" id="A0A2P5HEQ4"/>
<dbReference type="EMBL" id="MAVT02003310">
    <property type="protein sequence ID" value="POS68733.1"/>
    <property type="molecule type" value="Genomic_DNA"/>
</dbReference>
<comment type="caution">
    <text evidence="6">The sequence shown here is derived from an EMBL/GenBank/DDBJ whole genome shotgun (WGS) entry which is preliminary data.</text>
</comment>
<keyword evidence="3" id="KW-0812">Transmembrane</keyword>
<evidence type="ECO:0000256" key="1">
    <source>
        <dbReference type="ARBA" id="ARBA00010088"/>
    </source>
</evidence>
<evidence type="ECO:0000313" key="7">
    <source>
        <dbReference type="Proteomes" id="UP000094444"/>
    </source>
</evidence>
<evidence type="ECO:0000259" key="4">
    <source>
        <dbReference type="Pfam" id="PF00561"/>
    </source>
</evidence>
<feature type="transmembrane region" description="Helical" evidence="3">
    <location>
        <begin position="21"/>
        <end position="40"/>
    </location>
</feature>
<dbReference type="AlphaFoldDB" id="A0A2P5HEQ4"/>
<dbReference type="GO" id="GO:0016787">
    <property type="term" value="F:hydrolase activity"/>
    <property type="evidence" value="ECO:0007669"/>
    <property type="project" value="UniProtKB-KW"/>
</dbReference>
<accession>A0A2P5HEQ4</accession>
<dbReference type="STRING" id="158607.A0A2P5HEQ4"/>
<dbReference type="OrthoDB" id="425534at2759"/>
<evidence type="ECO:0000256" key="2">
    <source>
        <dbReference type="ARBA" id="ARBA00022801"/>
    </source>
</evidence>
<comment type="similarity">
    <text evidence="1">Belongs to the peptidase S33 family.</text>
</comment>
<feature type="domain" description="Peptidase S33 tripeptidyl aminopeptidase-like C-terminal" evidence="5">
    <location>
        <begin position="468"/>
        <end position="568"/>
    </location>
</feature>
<dbReference type="PANTHER" id="PTHR43248:SF25">
    <property type="entry name" value="AB HYDROLASE-1 DOMAIN-CONTAINING PROTEIN-RELATED"/>
    <property type="match status" value="1"/>
</dbReference>
<dbReference type="SUPFAM" id="SSF53474">
    <property type="entry name" value="alpha/beta-Hydrolases"/>
    <property type="match status" value="1"/>
</dbReference>
<protein>
    <recommendedName>
        <fullName evidence="8">AB hydrolase-1 domain-containing protein</fullName>
    </recommendedName>
</protein>
<dbReference type="Gene3D" id="3.40.50.1820">
    <property type="entry name" value="alpha/beta hydrolase"/>
    <property type="match status" value="1"/>
</dbReference>
<evidence type="ECO:0008006" key="8">
    <source>
        <dbReference type="Google" id="ProtNLM"/>
    </source>
</evidence>
<feature type="domain" description="AB hydrolase-1" evidence="4">
    <location>
        <begin position="121"/>
        <end position="279"/>
    </location>
</feature>
<dbReference type="InterPro" id="IPR000073">
    <property type="entry name" value="AB_hydrolase_1"/>
</dbReference>
<keyword evidence="3" id="KW-1133">Transmembrane helix</keyword>
<dbReference type="InterPro" id="IPR013595">
    <property type="entry name" value="Pept_S33_TAP-like_C"/>
</dbReference>
<evidence type="ECO:0000259" key="5">
    <source>
        <dbReference type="Pfam" id="PF08386"/>
    </source>
</evidence>
<reference evidence="6" key="1">
    <citation type="submission" date="2017-09" db="EMBL/GenBank/DDBJ databases">
        <title>Polyketide synthases of a Diaporthe helianthi virulent isolate.</title>
        <authorList>
            <person name="Baroncelli R."/>
        </authorList>
    </citation>
    <scope>NUCLEOTIDE SEQUENCE [LARGE SCALE GENOMIC DNA]</scope>
    <source>
        <strain evidence="6">7/96</strain>
    </source>
</reference>
<proteinExistence type="inferred from homology"/>
<dbReference type="Proteomes" id="UP000094444">
    <property type="component" value="Unassembled WGS sequence"/>
</dbReference>
<keyword evidence="2" id="KW-0378">Hydrolase</keyword>
<evidence type="ECO:0000313" key="6">
    <source>
        <dbReference type="EMBL" id="POS68733.1"/>
    </source>
</evidence>
<dbReference type="PANTHER" id="PTHR43248">
    <property type="entry name" value="2-SUCCINYL-6-HYDROXY-2,4-CYCLOHEXADIENE-1-CARBOXYLATE SYNTHASE"/>
    <property type="match status" value="1"/>
</dbReference>
<evidence type="ECO:0000256" key="3">
    <source>
        <dbReference type="SAM" id="Phobius"/>
    </source>
</evidence>
<dbReference type="InterPro" id="IPR051601">
    <property type="entry name" value="Serine_prot/Carboxylest_S33"/>
</dbReference>
<organism evidence="6 7">
    <name type="scientific">Diaporthe helianthi</name>
    <dbReference type="NCBI Taxonomy" id="158607"/>
    <lineage>
        <taxon>Eukaryota</taxon>
        <taxon>Fungi</taxon>
        <taxon>Dikarya</taxon>
        <taxon>Ascomycota</taxon>
        <taxon>Pezizomycotina</taxon>
        <taxon>Sordariomycetes</taxon>
        <taxon>Sordariomycetidae</taxon>
        <taxon>Diaporthales</taxon>
        <taxon>Diaporthaceae</taxon>
        <taxon>Diaporthe</taxon>
    </lineage>
</organism>
<sequence length="614" mass="67457">MDEKAPLLRPFVRRESGKLRFELPLALLAIACLVIFGIVVHQSPNPRQDVYSIDIDIQSRDFSWGDITPSKTLKWHSCFDGDYDCARLEVPMDWLEPEAGQNVILAIARLRATETKDYKGPLFFNPGGPGGSGVWALKDHGAQLQAVVGRNFDIVTFDPRGIGASVPRIECWNSAQKRQNWAMQETPVIDSHEGVMYDVWARAAAFSRACEQSHNATGLLRHVGTASHARDMLEILDRMGLDKLQYWGFSYGTILGGTFAAMYPDRVGRLVSDGNVDYEEWYNSRHINSVRDADSVMAAFYQLCHKAGPLKCAFHGPSPGDIEQRHQAILDRLRVQPIIHMPDDDDDEAGLGNSGLPEIITYSKIRQLAATSLYRPNFYFTHLARILAGLEQGTGRAYYDFVTRHGPAFSDVCSARQVPPEEPLPSDGAEASDDAFPIILCADGKPLPDSPVDFVAHAAEMERVSRVSGAIVAKDRIACAGRQVRPRWSFTGPFEARTAFPILYVANVADNITPLVSARNNSAGFEDSVVLVQKSYGHTSLAAPSACTARAIRDYLQAGALPRDGATCEPETLPFGLPGRSIKGTNEEDMELAEASRQLSERANLGLGAGVRKL</sequence>
<gene>
    <name evidence="6" type="ORF">DHEL01_v212873</name>
</gene>
<dbReference type="Pfam" id="PF08386">
    <property type="entry name" value="Abhydrolase_4"/>
    <property type="match status" value="1"/>
</dbReference>
<name>A0A2P5HEQ4_DIAHE</name>
<keyword evidence="7" id="KW-1185">Reference proteome</keyword>
<dbReference type="InterPro" id="IPR029058">
    <property type="entry name" value="AB_hydrolase_fold"/>
</dbReference>